<dbReference type="InParanoid" id="A0A543AQ59"/>
<feature type="compositionally biased region" description="Acidic residues" evidence="1">
    <location>
        <begin position="80"/>
        <end position="89"/>
    </location>
</feature>
<dbReference type="InterPro" id="IPR046165">
    <property type="entry name" value="DUF6167"/>
</dbReference>
<evidence type="ECO:0000313" key="3">
    <source>
        <dbReference type="Proteomes" id="UP000317043"/>
    </source>
</evidence>
<accession>A0A543AQ59</accession>
<dbReference type="EMBL" id="VFOW01000001">
    <property type="protein sequence ID" value="TQL74676.1"/>
    <property type="molecule type" value="Genomic_DNA"/>
</dbReference>
<dbReference type="Pfam" id="PF19664">
    <property type="entry name" value="DUF6167"/>
    <property type="match status" value="1"/>
</dbReference>
<name>A0A543AQ59_9ACTN</name>
<comment type="caution">
    <text evidence="2">The sequence shown here is derived from an EMBL/GenBank/DDBJ whole genome shotgun (WGS) entry which is preliminary data.</text>
</comment>
<dbReference type="Proteomes" id="UP000317043">
    <property type="component" value="Unassembled WGS sequence"/>
</dbReference>
<evidence type="ECO:0000256" key="1">
    <source>
        <dbReference type="SAM" id="MobiDB-lite"/>
    </source>
</evidence>
<dbReference type="OrthoDB" id="5192412at2"/>
<feature type="region of interest" description="Disordered" evidence="1">
    <location>
        <begin position="79"/>
        <end position="98"/>
    </location>
</feature>
<dbReference type="AlphaFoldDB" id="A0A543AQ59"/>
<organism evidence="2 3">
    <name type="scientific">Stackebrandtia endophytica</name>
    <dbReference type="NCBI Taxonomy" id="1496996"/>
    <lineage>
        <taxon>Bacteria</taxon>
        <taxon>Bacillati</taxon>
        <taxon>Actinomycetota</taxon>
        <taxon>Actinomycetes</taxon>
        <taxon>Glycomycetales</taxon>
        <taxon>Glycomycetaceae</taxon>
        <taxon>Stackebrandtia</taxon>
    </lineage>
</organism>
<reference evidence="2 3" key="1">
    <citation type="submission" date="2019-06" db="EMBL/GenBank/DDBJ databases">
        <title>Sequencing the genomes of 1000 actinobacteria strains.</title>
        <authorList>
            <person name="Klenk H.-P."/>
        </authorList>
    </citation>
    <scope>NUCLEOTIDE SEQUENCE [LARGE SCALE GENOMIC DNA]</scope>
    <source>
        <strain evidence="2 3">DSM 45928</strain>
    </source>
</reference>
<protein>
    <submittedName>
        <fullName evidence="2">Uncharacterized protein</fullName>
    </submittedName>
</protein>
<sequence length="98" mass="10412">MLKRLLWLGVGVAVGVVVVRKLAKTAEAMSPGGIADRLRETAVTAGDSLRNFMADVSEGMAEKEAELQDALAEGRPIGELLEDPYDDHDDSGMGGTIR</sequence>
<keyword evidence="3" id="KW-1185">Reference proteome</keyword>
<evidence type="ECO:0000313" key="2">
    <source>
        <dbReference type="EMBL" id="TQL74676.1"/>
    </source>
</evidence>
<proteinExistence type="predicted"/>
<gene>
    <name evidence="2" type="ORF">FB566_0162</name>
</gene>